<evidence type="ECO:0000259" key="2">
    <source>
        <dbReference type="Pfam" id="PF13579"/>
    </source>
</evidence>
<organism evidence="3 4">
    <name type="scientific">Pseudomonas kuykendallii</name>
    <dbReference type="NCBI Taxonomy" id="1007099"/>
    <lineage>
        <taxon>Bacteria</taxon>
        <taxon>Pseudomonadati</taxon>
        <taxon>Pseudomonadota</taxon>
        <taxon>Gammaproteobacteria</taxon>
        <taxon>Pseudomonadales</taxon>
        <taxon>Pseudomonadaceae</taxon>
        <taxon>Pseudomonas</taxon>
    </lineage>
</organism>
<dbReference type="CDD" id="cd03794">
    <property type="entry name" value="GT4_WbuB-like"/>
    <property type="match status" value="1"/>
</dbReference>
<accession>A0A1H3GEV9</accession>
<dbReference type="PANTHER" id="PTHR12526">
    <property type="entry name" value="GLYCOSYLTRANSFERASE"/>
    <property type="match status" value="1"/>
</dbReference>
<sequence>MKIILVTQYFWPETFIINDLAKTLVAQGHEVQVFTGKPNYPEGKVFPGYTSHGCDRELYAKKIPVFRAPLRPRGRGAIGLTLNYLSFVFNGIRFFPKALQTGGKPYDVIFVFAPSPILSMLPAVLLKWKAKAHLAVWVQDLWPESLRATGFVRSRFLLFCVGVLVRALYAFSDTLLIQSRAFKTSVMRYASESKIVYYPNCYAQNVAEKTMQTEIPAELLAFMEQNFCLVFAGNLGTAQSLETLVAAATRLKHLPRCKLIIVGAGSMYAWLVAQKDALGLDNMYLVGRFPSSEMPHFFSRAAGLLVTLRKSNVFSLTVPSKLQAYLAAGRPIIAALDGEGARIVQEARAGFCCAAEDSAELARAIERLFHMSAAERIQLGDSGQRYFAANFEMNAQGRRLIEILEERIAQDREVKR</sequence>
<reference evidence="4" key="1">
    <citation type="submission" date="2016-10" db="EMBL/GenBank/DDBJ databases">
        <authorList>
            <person name="Varghese N."/>
            <person name="Submissions S."/>
        </authorList>
    </citation>
    <scope>NUCLEOTIDE SEQUENCE [LARGE SCALE GENOMIC DNA]</scope>
    <source>
        <strain evidence="4">NRRL B-59562</strain>
    </source>
</reference>
<dbReference type="STRING" id="1007099.SAMN05216287_4319"/>
<evidence type="ECO:0000256" key="1">
    <source>
        <dbReference type="SAM" id="Phobius"/>
    </source>
</evidence>
<keyword evidence="4" id="KW-1185">Reference proteome</keyword>
<proteinExistence type="predicted"/>
<dbReference type="PANTHER" id="PTHR12526:SF622">
    <property type="entry name" value="GLYCOSYLTRANSFERASE (GROUP I)"/>
    <property type="match status" value="1"/>
</dbReference>
<dbReference type="RefSeq" id="WP_090231719.1">
    <property type="nucleotide sequence ID" value="NZ_FNNU01000009.1"/>
</dbReference>
<name>A0A1H3GEV9_9PSED</name>
<protein>
    <submittedName>
        <fullName evidence="3">Glycosyltransferase involved in cell wall bisynthesis</fullName>
    </submittedName>
</protein>
<keyword evidence="1" id="KW-0812">Transmembrane</keyword>
<feature type="transmembrane region" description="Helical" evidence="1">
    <location>
        <begin position="108"/>
        <end position="126"/>
    </location>
</feature>
<evidence type="ECO:0000313" key="3">
    <source>
        <dbReference type="EMBL" id="SDY01024.1"/>
    </source>
</evidence>
<keyword evidence="3" id="KW-0808">Transferase</keyword>
<dbReference type="Gene3D" id="3.40.50.2000">
    <property type="entry name" value="Glycogen Phosphorylase B"/>
    <property type="match status" value="2"/>
</dbReference>
<dbReference type="GO" id="GO:0016757">
    <property type="term" value="F:glycosyltransferase activity"/>
    <property type="evidence" value="ECO:0007669"/>
    <property type="project" value="UniProtKB-ARBA"/>
</dbReference>
<dbReference type="SUPFAM" id="SSF53756">
    <property type="entry name" value="UDP-Glycosyltransferase/glycogen phosphorylase"/>
    <property type="match status" value="1"/>
</dbReference>
<dbReference type="Pfam" id="PF13579">
    <property type="entry name" value="Glyco_trans_4_4"/>
    <property type="match status" value="1"/>
</dbReference>
<dbReference type="Proteomes" id="UP000243778">
    <property type="component" value="Unassembled WGS sequence"/>
</dbReference>
<gene>
    <name evidence="3" type="ORF">SAMN05216287_4319</name>
</gene>
<dbReference type="InterPro" id="IPR028098">
    <property type="entry name" value="Glyco_trans_4-like_N"/>
</dbReference>
<dbReference type="Pfam" id="PF13692">
    <property type="entry name" value="Glyco_trans_1_4"/>
    <property type="match status" value="1"/>
</dbReference>
<feature type="transmembrane region" description="Helical" evidence="1">
    <location>
        <begin position="77"/>
        <end position="96"/>
    </location>
</feature>
<feature type="transmembrane region" description="Helical" evidence="1">
    <location>
        <begin position="156"/>
        <end position="177"/>
    </location>
</feature>
<dbReference type="OrthoDB" id="9787293at2"/>
<keyword evidence="1" id="KW-1133">Transmembrane helix</keyword>
<dbReference type="EMBL" id="FNNU01000009">
    <property type="protein sequence ID" value="SDY01024.1"/>
    <property type="molecule type" value="Genomic_DNA"/>
</dbReference>
<feature type="domain" description="Glycosyltransferase subfamily 4-like N-terminal" evidence="2">
    <location>
        <begin position="17"/>
        <end position="200"/>
    </location>
</feature>
<dbReference type="AlphaFoldDB" id="A0A1H3GEV9"/>
<evidence type="ECO:0000313" key="4">
    <source>
        <dbReference type="Proteomes" id="UP000243778"/>
    </source>
</evidence>
<keyword evidence="1" id="KW-0472">Membrane</keyword>